<dbReference type="CDD" id="cd01949">
    <property type="entry name" value="GGDEF"/>
    <property type="match status" value="1"/>
</dbReference>
<dbReference type="InterPro" id="IPR043128">
    <property type="entry name" value="Rev_trsase/Diguanyl_cyclase"/>
</dbReference>
<proteinExistence type="predicted"/>
<dbReference type="EC" id="2.7.7.65" evidence="4"/>
<dbReference type="Proteomes" id="UP001606301">
    <property type="component" value="Unassembled WGS sequence"/>
</dbReference>
<evidence type="ECO:0000256" key="1">
    <source>
        <dbReference type="PROSITE-ProRule" id="PRU00169"/>
    </source>
</evidence>
<dbReference type="RefSeq" id="WP_394396086.1">
    <property type="nucleotide sequence ID" value="NZ_JBIGHW010000002.1"/>
</dbReference>
<dbReference type="InterPro" id="IPR029787">
    <property type="entry name" value="Nucleotide_cyclase"/>
</dbReference>
<accession>A0ABW7FEZ0</accession>
<dbReference type="Pfam" id="PF00990">
    <property type="entry name" value="GGDEF"/>
    <property type="match status" value="1"/>
</dbReference>
<dbReference type="InterPro" id="IPR001789">
    <property type="entry name" value="Sig_transdc_resp-reg_receiver"/>
</dbReference>
<dbReference type="SMART" id="SM00448">
    <property type="entry name" value="REC"/>
    <property type="match status" value="1"/>
</dbReference>
<keyword evidence="4" id="KW-0548">Nucleotidyltransferase</keyword>
<evidence type="ECO:0000313" key="5">
    <source>
        <dbReference type="Proteomes" id="UP001606301"/>
    </source>
</evidence>
<gene>
    <name evidence="4" type="ORF">ACG0Z3_05595</name>
</gene>
<comment type="caution">
    <text evidence="4">The sequence shown here is derived from an EMBL/GenBank/DDBJ whole genome shotgun (WGS) entry which is preliminary data.</text>
</comment>
<dbReference type="NCBIfam" id="TIGR00254">
    <property type="entry name" value="GGDEF"/>
    <property type="match status" value="1"/>
</dbReference>
<protein>
    <submittedName>
        <fullName evidence="4">Diguanylate cyclase domain-containing protein</fullName>
        <ecNumber evidence="4">2.7.7.65</ecNumber>
    </submittedName>
</protein>
<dbReference type="PROSITE" id="PS50887">
    <property type="entry name" value="GGDEF"/>
    <property type="match status" value="1"/>
</dbReference>
<dbReference type="Gene3D" id="3.40.50.2300">
    <property type="match status" value="1"/>
</dbReference>
<dbReference type="PANTHER" id="PTHR46663:SF2">
    <property type="entry name" value="GGDEF DOMAIN-CONTAINING PROTEIN"/>
    <property type="match status" value="1"/>
</dbReference>
<evidence type="ECO:0000313" key="4">
    <source>
        <dbReference type="EMBL" id="MFG6440152.1"/>
    </source>
</evidence>
<dbReference type="InterPro" id="IPR052163">
    <property type="entry name" value="DGC-Regulatory_Protein"/>
</dbReference>
<reference evidence="4 5" key="1">
    <citation type="submission" date="2024-08" db="EMBL/GenBank/DDBJ databases">
        <authorList>
            <person name="Lu H."/>
        </authorList>
    </citation>
    <scope>NUCLEOTIDE SEQUENCE [LARGE SCALE GENOMIC DNA]</scope>
    <source>
        <strain evidence="4 5">LKC17W</strain>
    </source>
</reference>
<keyword evidence="1" id="KW-0597">Phosphoprotein</keyword>
<dbReference type="SUPFAM" id="SSF52172">
    <property type="entry name" value="CheY-like"/>
    <property type="match status" value="1"/>
</dbReference>
<feature type="domain" description="GGDEF" evidence="3">
    <location>
        <begin position="175"/>
        <end position="306"/>
    </location>
</feature>
<dbReference type="SUPFAM" id="SSF55073">
    <property type="entry name" value="Nucleotide cyclase"/>
    <property type="match status" value="1"/>
</dbReference>
<dbReference type="PROSITE" id="PS50110">
    <property type="entry name" value="RESPONSE_REGULATORY"/>
    <property type="match status" value="1"/>
</dbReference>
<keyword evidence="4" id="KW-0808">Transferase</keyword>
<evidence type="ECO:0000259" key="2">
    <source>
        <dbReference type="PROSITE" id="PS50110"/>
    </source>
</evidence>
<dbReference type="EMBL" id="JBIGHW010000002">
    <property type="protein sequence ID" value="MFG6440152.1"/>
    <property type="molecule type" value="Genomic_DNA"/>
</dbReference>
<dbReference type="GO" id="GO:0052621">
    <property type="term" value="F:diguanylate cyclase activity"/>
    <property type="evidence" value="ECO:0007669"/>
    <property type="project" value="UniProtKB-EC"/>
</dbReference>
<keyword evidence="5" id="KW-1185">Reference proteome</keyword>
<dbReference type="InterPro" id="IPR000160">
    <property type="entry name" value="GGDEF_dom"/>
</dbReference>
<dbReference type="SMART" id="SM00267">
    <property type="entry name" value="GGDEF"/>
    <property type="match status" value="1"/>
</dbReference>
<dbReference type="PANTHER" id="PTHR46663">
    <property type="entry name" value="DIGUANYLATE CYCLASE DGCT-RELATED"/>
    <property type="match status" value="1"/>
</dbReference>
<dbReference type="Pfam" id="PF00072">
    <property type="entry name" value="Response_reg"/>
    <property type="match status" value="1"/>
</dbReference>
<dbReference type="Gene3D" id="3.30.70.270">
    <property type="match status" value="1"/>
</dbReference>
<name>A0ABW7FEZ0_9BURK</name>
<dbReference type="InterPro" id="IPR011006">
    <property type="entry name" value="CheY-like_superfamily"/>
</dbReference>
<feature type="domain" description="Response regulatory" evidence="2">
    <location>
        <begin position="12"/>
        <end position="131"/>
    </location>
</feature>
<evidence type="ECO:0000259" key="3">
    <source>
        <dbReference type="PROSITE" id="PS50887"/>
    </source>
</evidence>
<feature type="modified residue" description="4-aspartylphosphate" evidence="1">
    <location>
        <position position="66"/>
    </location>
</feature>
<sequence length="306" mass="32066">MTAAQPAPTAGYLLLVEDNPGDARLTQALLGDLPAAGLPPLRWVQTAAAAVTLLQQEPGCAAVLLDLGLPDSTGLESLQAVTREHHHLPVIVLTGNDSAPMGLDAVGSGAQDFLVKGHFDAAALVRSIVFATQRKRGELALVERSLRDDLTGLPRRTLLLDRLQAACRQARRSGETSVLLFVDLDGFKQINDAHGHDAGDAVLRATAQRLVAGVRSSDSVARLGGDEFALLLPSAASLDAAERVADKLLASLAAPIPYNGELLQVGASIGMTLVDADAESPETLLRRADAAMYGAKRAGKGRVQRC</sequence>
<organism evidence="4 5">
    <name type="scientific">Pelomonas margarita</name>
    <dbReference type="NCBI Taxonomy" id="3299031"/>
    <lineage>
        <taxon>Bacteria</taxon>
        <taxon>Pseudomonadati</taxon>
        <taxon>Pseudomonadota</taxon>
        <taxon>Betaproteobacteria</taxon>
        <taxon>Burkholderiales</taxon>
        <taxon>Sphaerotilaceae</taxon>
        <taxon>Roseateles</taxon>
    </lineage>
</organism>